<dbReference type="Proteomes" id="UP000739538">
    <property type="component" value="Unassembled WGS sequence"/>
</dbReference>
<accession>A0A956N9F0</accession>
<evidence type="ECO:0000313" key="4">
    <source>
        <dbReference type="Proteomes" id="UP000739538"/>
    </source>
</evidence>
<dbReference type="PRINTS" id="PR00834">
    <property type="entry name" value="PROTEASES2C"/>
</dbReference>
<keyword evidence="1" id="KW-0175">Coiled coil</keyword>
<protein>
    <submittedName>
        <fullName evidence="3">Serine protease</fullName>
    </submittedName>
</protein>
<dbReference type="Pfam" id="PF17820">
    <property type="entry name" value="PDZ_6"/>
    <property type="match status" value="1"/>
</dbReference>
<reference evidence="3" key="1">
    <citation type="submission" date="2020-04" db="EMBL/GenBank/DDBJ databases">
        <authorList>
            <person name="Zhang T."/>
        </authorList>
    </citation>
    <scope>NUCLEOTIDE SEQUENCE</scope>
    <source>
        <strain evidence="3">HKST-UBA02</strain>
    </source>
</reference>
<evidence type="ECO:0000313" key="3">
    <source>
        <dbReference type="EMBL" id="MCA9755140.1"/>
    </source>
</evidence>
<dbReference type="AlphaFoldDB" id="A0A956N9F0"/>
<dbReference type="CDD" id="cd06779">
    <property type="entry name" value="cpPDZ_Deg_HtrA-like"/>
    <property type="match status" value="1"/>
</dbReference>
<dbReference type="InterPro" id="IPR036034">
    <property type="entry name" value="PDZ_sf"/>
</dbReference>
<name>A0A956N9F0_UNCEI</name>
<dbReference type="Gene3D" id="2.30.42.10">
    <property type="match status" value="1"/>
</dbReference>
<organism evidence="3 4">
    <name type="scientific">Eiseniibacteriota bacterium</name>
    <dbReference type="NCBI Taxonomy" id="2212470"/>
    <lineage>
        <taxon>Bacteria</taxon>
        <taxon>Candidatus Eiseniibacteriota</taxon>
    </lineage>
</organism>
<dbReference type="SUPFAM" id="SSF50156">
    <property type="entry name" value="PDZ domain-like"/>
    <property type="match status" value="1"/>
</dbReference>
<keyword evidence="3" id="KW-0645">Protease</keyword>
<dbReference type="GO" id="GO:0006508">
    <property type="term" value="P:proteolysis"/>
    <property type="evidence" value="ECO:0007669"/>
    <property type="project" value="UniProtKB-KW"/>
</dbReference>
<dbReference type="GO" id="GO:0004252">
    <property type="term" value="F:serine-type endopeptidase activity"/>
    <property type="evidence" value="ECO:0007669"/>
    <property type="project" value="InterPro"/>
</dbReference>
<dbReference type="PROSITE" id="PS50106">
    <property type="entry name" value="PDZ"/>
    <property type="match status" value="1"/>
</dbReference>
<proteinExistence type="predicted"/>
<feature type="coiled-coil region" evidence="1">
    <location>
        <begin position="323"/>
        <end position="353"/>
    </location>
</feature>
<dbReference type="InterPro" id="IPR046342">
    <property type="entry name" value="CBS_dom_sf"/>
</dbReference>
<sequence>MFVRATRAVGPNPQSLSVVGAPSLTPETETLWSAGVVCDGSGRVVTCADGAQPTDGIVLVTLDGTELPARFVAQDGRTGLSLIEPADVSPTKPLAPLGRCASAAPMRENDWVVLLGPDPSVSTLETRLGRLERILPATSTGGTTLLRIDVEGSPGGCGAVVVDGNGDLVGMVVDRDPLVENPGATVQGILDEPVWALPRGTLFDAATSLLNSDHTRTGFLGVQTTQRSLAEADVERVPISAAPIEVRRVLPGSPAEQAGLMEGDLLLSVDGELVQDVNAVSERVSEIAPGSTATLQVLRGGIQYSLQAVIGDRSSLDWLDRCYRRNLRRERLLESEIDLLEQELGELRALQERLQ</sequence>
<dbReference type="SUPFAM" id="SSF50494">
    <property type="entry name" value="Trypsin-like serine proteases"/>
    <property type="match status" value="1"/>
</dbReference>
<gene>
    <name evidence="3" type="ORF">KDA27_05010</name>
</gene>
<dbReference type="SUPFAM" id="SSF54631">
    <property type="entry name" value="CBS-domain pair"/>
    <property type="match status" value="1"/>
</dbReference>
<dbReference type="InterPro" id="IPR041489">
    <property type="entry name" value="PDZ_6"/>
</dbReference>
<keyword evidence="3" id="KW-0378">Hydrolase</keyword>
<dbReference type="InterPro" id="IPR001478">
    <property type="entry name" value="PDZ"/>
</dbReference>
<dbReference type="Pfam" id="PF13365">
    <property type="entry name" value="Trypsin_2"/>
    <property type="match status" value="1"/>
</dbReference>
<evidence type="ECO:0000259" key="2">
    <source>
        <dbReference type="PROSITE" id="PS50106"/>
    </source>
</evidence>
<dbReference type="Gene3D" id="2.40.10.120">
    <property type="match status" value="1"/>
</dbReference>
<evidence type="ECO:0000256" key="1">
    <source>
        <dbReference type="SAM" id="Coils"/>
    </source>
</evidence>
<dbReference type="InterPro" id="IPR001940">
    <property type="entry name" value="Peptidase_S1C"/>
</dbReference>
<comment type="caution">
    <text evidence="3">The sequence shown here is derived from an EMBL/GenBank/DDBJ whole genome shotgun (WGS) entry which is preliminary data.</text>
</comment>
<reference evidence="3" key="2">
    <citation type="journal article" date="2021" name="Microbiome">
        <title>Successional dynamics and alternative stable states in a saline activated sludge microbial community over 9 years.</title>
        <authorList>
            <person name="Wang Y."/>
            <person name="Ye J."/>
            <person name="Ju F."/>
            <person name="Liu L."/>
            <person name="Boyd J.A."/>
            <person name="Deng Y."/>
            <person name="Parks D.H."/>
            <person name="Jiang X."/>
            <person name="Yin X."/>
            <person name="Woodcroft B.J."/>
            <person name="Tyson G.W."/>
            <person name="Hugenholtz P."/>
            <person name="Polz M.F."/>
            <person name="Zhang T."/>
        </authorList>
    </citation>
    <scope>NUCLEOTIDE SEQUENCE</scope>
    <source>
        <strain evidence="3">HKST-UBA02</strain>
    </source>
</reference>
<dbReference type="InterPro" id="IPR009003">
    <property type="entry name" value="Peptidase_S1_PA"/>
</dbReference>
<dbReference type="SMART" id="SM00228">
    <property type="entry name" value="PDZ"/>
    <property type="match status" value="1"/>
</dbReference>
<dbReference type="EMBL" id="JAGQHS010000016">
    <property type="protein sequence ID" value="MCA9755140.1"/>
    <property type="molecule type" value="Genomic_DNA"/>
</dbReference>
<feature type="domain" description="PDZ" evidence="2">
    <location>
        <begin position="209"/>
        <end position="278"/>
    </location>
</feature>